<keyword evidence="2" id="KW-0808">Transferase</keyword>
<dbReference type="PROSITE" id="PS50042">
    <property type="entry name" value="CNMP_BINDING_3"/>
    <property type="match status" value="1"/>
</dbReference>
<sequence>MDEIREYFRQMVDLDDADWQVFSSKLKKSEYRKKTILLKQGEVENHLSFIEEGSVRLYVPKTENDLTFGFCFKGEFISAYDSFLTRSPSSYQTETLTKTILWRLDFNDLQDIYKRTKIGNAIGRITAERLFLIKSRREQSLLDDTAEERYLKLFAERPQLIKEVPLKYLASYIGVTPQALSRIRKRIS</sequence>
<dbReference type="Proteomes" id="UP000184543">
    <property type="component" value="Unassembled WGS sequence"/>
</dbReference>
<dbReference type="RefSeq" id="WP_072995484.1">
    <property type="nucleotide sequence ID" value="NZ_FQYU01000013.1"/>
</dbReference>
<dbReference type="STRING" id="192903.SAMN04488513_11315"/>
<name>A0A1M6ND28_9FLAO</name>
<gene>
    <name evidence="2" type="ORF">SAMN04488513_11315</name>
</gene>
<accession>A0A1M6ND28</accession>
<dbReference type="InterPro" id="IPR018490">
    <property type="entry name" value="cNMP-bd_dom_sf"/>
</dbReference>
<keyword evidence="2" id="KW-0418">Kinase</keyword>
<dbReference type="AlphaFoldDB" id="A0A1M6ND28"/>
<reference evidence="3" key="1">
    <citation type="submission" date="2016-11" db="EMBL/GenBank/DDBJ databases">
        <authorList>
            <person name="Varghese N."/>
            <person name="Submissions S."/>
        </authorList>
    </citation>
    <scope>NUCLEOTIDE SEQUENCE [LARGE SCALE GENOMIC DNA]</scope>
    <source>
        <strain evidence="3">DSM 19858</strain>
    </source>
</reference>
<protein>
    <submittedName>
        <fullName evidence="2">cAMP-binding domain of CRP or a regulatory subunit of cAMP-dependent protein kinases</fullName>
    </submittedName>
</protein>
<dbReference type="EMBL" id="FQYU01000013">
    <property type="protein sequence ID" value="SHJ93658.1"/>
    <property type="molecule type" value="Genomic_DNA"/>
</dbReference>
<keyword evidence="3" id="KW-1185">Reference proteome</keyword>
<evidence type="ECO:0000313" key="2">
    <source>
        <dbReference type="EMBL" id="SHJ93658.1"/>
    </source>
</evidence>
<dbReference type="CDD" id="cd00038">
    <property type="entry name" value="CAP_ED"/>
    <property type="match status" value="1"/>
</dbReference>
<dbReference type="SUPFAM" id="SSF51206">
    <property type="entry name" value="cAMP-binding domain-like"/>
    <property type="match status" value="1"/>
</dbReference>
<organism evidence="2 3">
    <name type="scientific">Pseudozobellia thermophila</name>
    <dbReference type="NCBI Taxonomy" id="192903"/>
    <lineage>
        <taxon>Bacteria</taxon>
        <taxon>Pseudomonadati</taxon>
        <taxon>Bacteroidota</taxon>
        <taxon>Flavobacteriia</taxon>
        <taxon>Flavobacteriales</taxon>
        <taxon>Flavobacteriaceae</taxon>
        <taxon>Pseudozobellia</taxon>
    </lineage>
</organism>
<dbReference type="InterPro" id="IPR014710">
    <property type="entry name" value="RmlC-like_jellyroll"/>
</dbReference>
<dbReference type="Gene3D" id="2.60.120.10">
    <property type="entry name" value="Jelly Rolls"/>
    <property type="match status" value="1"/>
</dbReference>
<dbReference type="InterPro" id="IPR000595">
    <property type="entry name" value="cNMP-bd_dom"/>
</dbReference>
<dbReference type="OrthoDB" id="663011at2"/>
<dbReference type="GO" id="GO:0016301">
    <property type="term" value="F:kinase activity"/>
    <property type="evidence" value="ECO:0007669"/>
    <property type="project" value="UniProtKB-KW"/>
</dbReference>
<dbReference type="Pfam" id="PF00027">
    <property type="entry name" value="cNMP_binding"/>
    <property type="match status" value="1"/>
</dbReference>
<evidence type="ECO:0000259" key="1">
    <source>
        <dbReference type="PROSITE" id="PS50042"/>
    </source>
</evidence>
<evidence type="ECO:0000313" key="3">
    <source>
        <dbReference type="Proteomes" id="UP000184543"/>
    </source>
</evidence>
<proteinExistence type="predicted"/>
<dbReference type="SMART" id="SM00100">
    <property type="entry name" value="cNMP"/>
    <property type="match status" value="1"/>
</dbReference>
<feature type="domain" description="Cyclic nucleotide-binding" evidence="1">
    <location>
        <begin position="10"/>
        <end position="112"/>
    </location>
</feature>